<reference evidence="1 2" key="1">
    <citation type="submission" date="2017-11" db="EMBL/GenBank/DDBJ databases">
        <title>Genome sequence of Entomoplasma somnilux PYAN-1 (ATCC 49194).</title>
        <authorList>
            <person name="Lo W.-S."/>
            <person name="Gasparich G.E."/>
            <person name="Kuo C.-H."/>
        </authorList>
    </citation>
    <scope>NUCLEOTIDE SEQUENCE [LARGE SCALE GENOMIC DNA]</scope>
    <source>
        <strain evidence="1 2">PYAN-1</strain>
    </source>
</reference>
<dbReference type="RefSeq" id="WP_024863581.1">
    <property type="nucleotide sequence ID" value="NZ_CP024965.1"/>
</dbReference>
<accession>A0A2K8P0V6</accession>
<name>A0A2K8P0V6_9MOLU</name>
<keyword evidence="2" id="KW-1185">Reference proteome</keyword>
<dbReference type="AlphaFoldDB" id="A0A2K8P0V6"/>
<evidence type="ECO:0000313" key="1">
    <source>
        <dbReference type="EMBL" id="ATZ19068.1"/>
    </source>
</evidence>
<dbReference type="KEGG" id="esx:ESOMN_v1c06860"/>
<organism evidence="1 2">
    <name type="scientific">Williamsoniiplasma somnilux</name>
    <dbReference type="NCBI Taxonomy" id="215578"/>
    <lineage>
        <taxon>Bacteria</taxon>
        <taxon>Bacillati</taxon>
        <taxon>Mycoplasmatota</taxon>
        <taxon>Mollicutes</taxon>
        <taxon>Entomoplasmatales</taxon>
        <taxon>Williamsoniiplasma</taxon>
    </lineage>
</organism>
<evidence type="ECO:0000313" key="2">
    <source>
        <dbReference type="Proteomes" id="UP000232230"/>
    </source>
</evidence>
<dbReference type="EMBL" id="CP024965">
    <property type="protein sequence ID" value="ATZ19068.1"/>
    <property type="molecule type" value="Genomic_DNA"/>
</dbReference>
<proteinExistence type="predicted"/>
<gene>
    <name evidence="1" type="ORF">ESOMN_v1c06860</name>
</gene>
<sequence length="765" mass="89962">MKKTKSELIKISNLRLWDKNPRYDETSKISLNDLGLNDLKVDEKTNYIKNDIYEENYYTYLTKLLNNFDSIKITFDLIESLADKGFNSALDDIFVIKPKNLYSNIDSSNQNLNINDIFYVIEGNRRLMCIDLLQNNHNSRNLIKKILEEKKNSNKDNKNKHSIHLLKNIILQCEEYDLDQKINSFIECKIMDYEYYSSEEGNKELNQILNARHFGNRKGKLNWPRGLILRKIFQLIQYEVEKNPRIENKELYKILEDYVGKKISSSDINAALYVNMCIELWNSNNDDKIAWNNTETGDVNESNNFVLFDENGVNVSSESTVGIFVSSLEISKNNIKLFDENFNKVTLSKLIKFKYNIQKINNKNNEYIDAFFLKDGVEIKIEKHILEKILLEIVGAVKKGDINTRSFANENITNAGINIRKLLLPNEIIPTYKALNLNINQIMGISPSNVDKNLSALNEISSNLRIISKRYEESLDFFDKSIRRHQDNVFLLVLTYIWKTEYGRLIKFKDTTKIRDIPTLIFSGLYRTTYEFILEMLGFYLSIEYLKNVSTNSSTTDSKDALFNSICKESFDIIHMNLISNKLSYKGEKISDFSIFYEKQTENNKKLIINDYFEYLYWILGLHDFQKEISDEIVFSFFDKILVQDFMNSSFYNYDSNPKNWINIEKIKDENFIETLKKECIKNNFFNKINDVKKIPFIFKLIENMNKDLISELNQKQLVWNMVNRIIHKPLSSIFTYNNNSDLDQLNIFLLTLIEIEKIISEILD</sequence>
<dbReference type="Proteomes" id="UP000232230">
    <property type="component" value="Chromosome"/>
</dbReference>
<protein>
    <submittedName>
        <fullName evidence="1">Uncharacterized protein</fullName>
    </submittedName>
</protein>